<reference evidence="2" key="1">
    <citation type="submission" date="2022-07" db="EMBL/GenBank/DDBJ databases">
        <authorList>
            <person name="Trinca V."/>
            <person name="Uliana J.V.C."/>
            <person name="Torres T.T."/>
            <person name="Ward R.J."/>
            <person name="Monesi N."/>
        </authorList>
    </citation>
    <scope>NUCLEOTIDE SEQUENCE</scope>
    <source>
        <strain evidence="2">HSMRA1968</strain>
        <tissue evidence="2">Whole embryos</tissue>
    </source>
</reference>
<accession>A0A9Q0MY64</accession>
<feature type="compositionally biased region" description="Basic and acidic residues" evidence="1">
    <location>
        <begin position="73"/>
        <end position="96"/>
    </location>
</feature>
<feature type="compositionally biased region" description="Polar residues" evidence="1">
    <location>
        <begin position="418"/>
        <end position="442"/>
    </location>
</feature>
<sequence length="472" mass="51234">MDPQNTLISPDPSADVTEKSPVKKSNGSSVGTEDDIKDSENEKSVLMQLRKDGALNQCINELSSNLRRCVSELPEKNVKTGDQESPNRRNSHHSDNKTVTTPSHFVTVIEVKENVCGELLEEKKIIDNESEKEIVNDVDEKKEKEKFVSQPLAAVLEARKKVPPRPPPKYIRRAAPVEPPTVPNISSNTQQLKDSDSPSSSLERNIKPSEILRQKSSDALDVKVTSAYRRTAPDVGMHSISSELADEFGRKVNKAESLEKNRRPDAIKRTHSPTGSVGKAASNSSPTGSLNKFGTDKSTDSPTGSLGKVNNKANENVGSKESLASHGPISERIKSYESISSLSSDSIKVGSNVEHEPYYDTVPMDNGDGDYVYIQAGGTGSTSSRDDVSNAGSTLPLPSNPKNFSSQTSILTEPESPGRSSNYVNIDYFLSQSHETRSSSIDSDGEADPPALMRAISHDDHPSTPGLPRKLQ</sequence>
<feature type="compositionally biased region" description="Polar residues" evidence="1">
    <location>
        <begin position="183"/>
        <end position="203"/>
    </location>
</feature>
<feature type="non-terminal residue" evidence="2">
    <location>
        <position position="1"/>
    </location>
</feature>
<proteinExistence type="predicted"/>
<feature type="region of interest" description="Disordered" evidence="1">
    <location>
        <begin position="158"/>
        <end position="214"/>
    </location>
</feature>
<evidence type="ECO:0000313" key="3">
    <source>
        <dbReference type="Proteomes" id="UP001151699"/>
    </source>
</evidence>
<evidence type="ECO:0000256" key="1">
    <source>
        <dbReference type="SAM" id="MobiDB-lite"/>
    </source>
</evidence>
<feature type="region of interest" description="Disordered" evidence="1">
    <location>
        <begin position="374"/>
        <end position="472"/>
    </location>
</feature>
<feature type="region of interest" description="Disordered" evidence="1">
    <location>
        <begin position="255"/>
        <end position="328"/>
    </location>
</feature>
<evidence type="ECO:0000313" key="2">
    <source>
        <dbReference type="EMBL" id="KAJ6639644.1"/>
    </source>
</evidence>
<feature type="compositionally biased region" description="Basic and acidic residues" evidence="1">
    <location>
        <begin position="204"/>
        <end position="214"/>
    </location>
</feature>
<feature type="compositionally biased region" description="Polar residues" evidence="1">
    <location>
        <begin position="281"/>
        <end position="292"/>
    </location>
</feature>
<dbReference type="OrthoDB" id="2155291at2759"/>
<dbReference type="EMBL" id="WJQU01000003">
    <property type="protein sequence ID" value="KAJ6639644.1"/>
    <property type="molecule type" value="Genomic_DNA"/>
</dbReference>
<dbReference type="AlphaFoldDB" id="A0A9Q0MY64"/>
<feature type="region of interest" description="Disordered" evidence="1">
    <location>
        <begin position="1"/>
        <end position="50"/>
    </location>
</feature>
<feature type="compositionally biased region" description="Basic and acidic residues" evidence="1">
    <location>
        <begin position="255"/>
        <end position="268"/>
    </location>
</feature>
<feature type="compositionally biased region" description="Polar residues" evidence="1">
    <location>
        <begin position="390"/>
        <end position="411"/>
    </location>
</feature>
<protein>
    <submittedName>
        <fullName evidence="2">Uncharacterized protein</fullName>
    </submittedName>
</protein>
<name>A0A9Q0MY64_9DIPT</name>
<organism evidence="2 3">
    <name type="scientific">Pseudolycoriella hygida</name>
    <dbReference type="NCBI Taxonomy" id="35572"/>
    <lineage>
        <taxon>Eukaryota</taxon>
        <taxon>Metazoa</taxon>
        <taxon>Ecdysozoa</taxon>
        <taxon>Arthropoda</taxon>
        <taxon>Hexapoda</taxon>
        <taxon>Insecta</taxon>
        <taxon>Pterygota</taxon>
        <taxon>Neoptera</taxon>
        <taxon>Endopterygota</taxon>
        <taxon>Diptera</taxon>
        <taxon>Nematocera</taxon>
        <taxon>Sciaroidea</taxon>
        <taxon>Sciaridae</taxon>
        <taxon>Pseudolycoriella</taxon>
    </lineage>
</organism>
<feature type="region of interest" description="Disordered" evidence="1">
    <location>
        <begin position="73"/>
        <end position="101"/>
    </location>
</feature>
<comment type="caution">
    <text evidence="2">The sequence shown here is derived from an EMBL/GenBank/DDBJ whole genome shotgun (WGS) entry which is preliminary data.</text>
</comment>
<gene>
    <name evidence="2" type="ORF">Bhyg_12391</name>
</gene>
<keyword evidence="3" id="KW-1185">Reference proteome</keyword>
<feature type="compositionally biased region" description="Basic and acidic residues" evidence="1">
    <location>
        <begin position="38"/>
        <end position="50"/>
    </location>
</feature>
<dbReference type="Proteomes" id="UP001151699">
    <property type="component" value="Chromosome X"/>
</dbReference>